<dbReference type="AlphaFoldDB" id="A0A8I1EBN0"/>
<reference evidence="2" key="1">
    <citation type="submission" date="2020-12" db="EMBL/GenBank/DDBJ databases">
        <title>Enhanced detection system for hospital associated transmission using whole genome sequencing surveillance.</title>
        <authorList>
            <person name="Harrison L.H."/>
            <person name="Van Tyne D."/>
            <person name="Marsh J.W."/>
            <person name="Griffith M.P."/>
            <person name="Snyder D.J."/>
            <person name="Cooper V.S."/>
            <person name="Mustapha M."/>
        </authorList>
    </citation>
    <scope>NUCLEOTIDE SEQUENCE</scope>
    <source>
        <strain evidence="2">PSB00042</strain>
    </source>
</reference>
<evidence type="ECO:0000313" key="3">
    <source>
        <dbReference type="Proteomes" id="UP000637061"/>
    </source>
</evidence>
<accession>A0A8I1EBN0</accession>
<sequence length="399" mass="44868">MMGINPLTDALLIQSLKTGSAAPSDKSVTPVVEAEGGQGTREVKSDSRLNDRPYHNLSAYAGYGPSRGYLPGSSTVITLNETAKLIADIMVKYPLVDSRLLIQPLAELQIGKAGVLSSHLQRLVAFSGLFYESHLASWFKGDYPEALLRLEPQYSLFKGSDHRAQTFIDPPGLSIRGAEERMMYMIRHQLEILDRPNLQFAGTLIPGLPVQLWMQQVVLPVAINEHGEQLHSSSALAFGWKVLFRIEHRSFDYIDFALSLLDRDLSVKMTGNHAVIQEWFKRDQAELIKNLADIGIGPVHFYRQLMSRLEVKPEFRIQITAGSTIPVSKAKTAIEQEYGVEAEHIFYRADQKGMTTHQSHELFGLLMKLNTDQKIPLALYSVIEILTYWAIEQIQYLSD</sequence>
<dbReference type="RefSeq" id="WP_198746152.1">
    <property type="nucleotide sequence ID" value="NZ_JAEHTE010000001.1"/>
</dbReference>
<feature type="region of interest" description="Disordered" evidence="1">
    <location>
        <begin position="20"/>
        <end position="51"/>
    </location>
</feature>
<dbReference type="EMBL" id="JAEHTE010000001">
    <property type="protein sequence ID" value="MBI6882536.1"/>
    <property type="molecule type" value="Genomic_DNA"/>
</dbReference>
<name>A0A8I1EBN0_PSEPU</name>
<evidence type="ECO:0000256" key="1">
    <source>
        <dbReference type="SAM" id="MobiDB-lite"/>
    </source>
</evidence>
<proteinExistence type="predicted"/>
<comment type="caution">
    <text evidence="2">The sequence shown here is derived from an EMBL/GenBank/DDBJ whole genome shotgun (WGS) entry which is preliminary data.</text>
</comment>
<gene>
    <name evidence="2" type="ORF">JEU22_01310</name>
</gene>
<organism evidence="2 3">
    <name type="scientific">Pseudomonas putida</name>
    <name type="common">Arthrobacter siderocapsulatus</name>
    <dbReference type="NCBI Taxonomy" id="303"/>
    <lineage>
        <taxon>Bacteria</taxon>
        <taxon>Pseudomonadati</taxon>
        <taxon>Pseudomonadota</taxon>
        <taxon>Gammaproteobacteria</taxon>
        <taxon>Pseudomonadales</taxon>
        <taxon>Pseudomonadaceae</taxon>
        <taxon>Pseudomonas</taxon>
    </lineage>
</organism>
<evidence type="ECO:0000313" key="2">
    <source>
        <dbReference type="EMBL" id="MBI6882536.1"/>
    </source>
</evidence>
<protein>
    <submittedName>
        <fullName evidence="2">Uncharacterized protein</fullName>
    </submittedName>
</protein>
<feature type="compositionally biased region" description="Basic and acidic residues" evidence="1">
    <location>
        <begin position="41"/>
        <end position="51"/>
    </location>
</feature>
<dbReference type="Proteomes" id="UP000637061">
    <property type="component" value="Unassembled WGS sequence"/>
</dbReference>